<gene>
    <name evidence="1" type="ORF">Gohar_027447</name>
</gene>
<evidence type="ECO:0000313" key="2">
    <source>
        <dbReference type="Proteomes" id="UP000593560"/>
    </source>
</evidence>
<accession>A0A7J9HW81</accession>
<name>A0A7J9HW81_9ROSI</name>
<proteinExistence type="predicted"/>
<sequence length="42" mass="5043">MNMELEAVEKQWVNYEVNAKVAEEEKQWLGFVSFITAWPHLF</sequence>
<comment type="caution">
    <text evidence="1">The sequence shown here is derived from an EMBL/GenBank/DDBJ whole genome shotgun (WGS) entry which is preliminary data.</text>
</comment>
<keyword evidence="2" id="KW-1185">Reference proteome</keyword>
<protein>
    <submittedName>
        <fullName evidence="1">Uncharacterized protein</fullName>
    </submittedName>
</protein>
<organism evidence="1 2">
    <name type="scientific">Gossypium harknessii</name>
    <dbReference type="NCBI Taxonomy" id="34285"/>
    <lineage>
        <taxon>Eukaryota</taxon>
        <taxon>Viridiplantae</taxon>
        <taxon>Streptophyta</taxon>
        <taxon>Embryophyta</taxon>
        <taxon>Tracheophyta</taxon>
        <taxon>Spermatophyta</taxon>
        <taxon>Magnoliopsida</taxon>
        <taxon>eudicotyledons</taxon>
        <taxon>Gunneridae</taxon>
        <taxon>Pentapetalae</taxon>
        <taxon>rosids</taxon>
        <taxon>malvids</taxon>
        <taxon>Malvales</taxon>
        <taxon>Malvaceae</taxon>
        <taxon>Malvoideae</taxon>
        <taxon>Gossypium</taxon>
    </lineage>
</organism>
<feature type="non-terminal residue" evidence="1">
    <location>
        <position position="42"/>
    </location>
</feature>
<dbReference type="AlphaFoldDB" id="A0A7J9HW81"/>
<reference evidence="1 2" key="1">
    <citation type="journal article" date="2019" name="Genome Biol. Evol.">
        <title>Insights into the evolution of the New World diploid cottons (Gossypium, subgenus Houzingenia) based on genome sequencing.</title>
        <authorList>
            <person name="Grover C.E."/>
            <person name="Arick M.A. 2nd"/>
            <person name="Thrash A."/>
            <person name="Conover J.L."/>
            <person name="Sanders W.S."/>
            <person name="Peterson D.G."/>
            <person name="Frelichowski J.E."/>
            <person name="Scheffler J.A."/>
            <person name="Scheffler B.E."/>
            <person name="Wendel J.F."/>
        </authorList>
    </citation>
    <scope>NUCLEOTIDE SEQUENCE [LARGE SCALE GENOMIC DNA]</scope>
    <source>
        <strain evidence="1">0</strain>
        <tissue evidence="1">Leaf</tissue>
    </source>
</reference>
<evidence type="ECO:0000313" key="1">
    <source>
        <dbReference type="EMBL" id="MBA0813614.1"/>
    </source>
</evidence>
<dbReference type="Proteomes" id="UP000593560">
    <property type="component" value="Unassembled WGS sequence"/>
</dbReference>
<dbReference type="EMBL" id="JABFAD010000011">
    <property type="protein sequence ID" value="MBA0813614.1"/>
    <property type="molecule type" value="Genomic_DNA"/>
</dbReference>